<reference evidence="2" key="2">
    <citation type="submission" date="2015-01" db="EMBL/GenBank/DDBJ databases">
        <title>Evolutionary Origins and Diversification of the Mycorrhizal Mutualists.</title>
        <authorList>
            <consortium name="DOE Joint Genome Institute"/>
            <consortium name="Mycorrhizal Genomics Consortium"/>
            <person name="Kohler A."/>
            <person name="Kuo A."/>
            <person name="Nagy L.G."/>
            <person name="Floudas D."/>
            <person name="Copeland A."/>
            <person name="Barry K.W."/>
            <person name="Cichocki N."/>
            <person name="Veneault-Fourrey C."/>
            <person name="LaButti K."/>
            <person name="Lindquist E.A."/>
            <person name="Lipzen A."/>
            <person name="Lundell T."/>
            <person name="Morin E."/>
            <person name="Murat C."/>
            <person name="Riley R."/>
            <person name="Ohm R."/>
            <person name="Sun H."/>
            <person name="Tunlid A."/>
            <person name="Henrissat B."/>
            <person name="Grigoriev I.V."/>
            <person name="Hibbett D.S."/>
            <person name="Martin F."/>
        </authorList>
    </citation>
    <scope>NUCLEOTIDE SEQUENCE [LARGE SCALE GENOMIC DNA]</scope>
    <source>
        <strain evidence="2">Zn</strain>
    </source>
</reference>
<gene>
    <name evidence="1" type="ORF">OIDMADRAFT_59593</name>
</gene>
<dbReference type="Proteomes" id="UP000054321">
    <property type="component" value="Unassembled WGS sequence"/>
</dbReference>
<evidence type="ECO:0000313" key="1">
    <source>
        <dbReference type="EMBL" id="KIM95816.1"/>
    </source>
</evidence>
<dbReference type="HOGENOM" id="CLU_2776601_0_0_1"/>
<evidence type="ECO:0000313" key="2">
    <source>
        <dbReference type="Proteomes" id="UP000054321"/>
    </source>
</evidence>
<sequence length="69" mass="7380">MVFPSKGREGKTCVETGSRNSFYGVPVQRKSTVALQLQNMLVGVLGEVASGVEGTQAEWPSDVGRIVKI</sequence>
<accession>A0A0C3GZY6</accession>
<protein>
    <submittedName>
        <fullName evidence="1">Uncharacterized protein</fullName>
    </submittedName>
</protein>
<reference evidence="1 2" key="1">
    <citation type="submission" date="2014-04" db="EMBL/GenBank/DDBJ databases">
        <authorList>
            <consortium name="DOE Joint Genome Institute"/>
            <person name="Kuo A."/>
            <person name="Martino E."/>
            <person name="Perotto S."/>
            <person name="Kohler A."/>
            <person name="Nagy L.G."/>
            <person name="Floudas D."/>
            <person name="Copeland A."/>
            <person name="Barry K.W."/>
            <person name="Cichocki N."/>
            <person name="Veneault-Fourrey C."/>
            <person name="LaButti K."/>
            <person name="Lindquist E.A."/>
            <person name="Lipzen A."/>
            <person name="Lundell T."/>
            <person name="Morin E."/>
            <person name="Murat C."/>
            <person name="Sun H."/>
            <person name="Tunlid A."/>
            <person name="Henrissat B."/>
            <person name="Grigoriev I.V."/>
            <person name="Hibbett D.S."/>
            <person name="Martin F."/>
            <person name="Nordberg H.P."/>
            <person name="Cantor M.N."/>
            <person name="Hua S.X."/>
        </authorList>
    </citation>
    <scope>NUCLEOTIDE SEQUENCE [LARGE SCALE GENOMIC DNA]</scope>
    <source>
        <strain evidence="1 2">Zn</strain>
    </source>
</reference>
<dbReference type="EMBL" id="KN832886">
    <property type="protein sequence ID" value="KIM95816.1"/>
    <property type="molecule type" value="Genomic_DNA"/>
</dbReference>
<dbReference type="InParanoid" id="A0A0C3GZY6"/>
<organism evidence="1 2">
    <name type="scientific">Oidiodendron maius (strain Zn)</name>
    <dbReference type="NCBI Taxonomy" id="913774"/>
    <lineage>
        <taxon>Eukaryota</taxon>
        <taxon>Fungi</taxon>
        <taxon>Dikarya</taxon>
        <taxon>Ascomycota</taxon>
        <taxon>Pezizomycotina</taxon>
        <taxon>Leotiomycetes</taxon>
        <taxon>Leotiomycetes incertae sedis</taxon>
        <taxon>Myxotrichaceae</taxon>
        <taxon>Oidiodendron</taxon>
    </lineage>
</organism>
<proteinExistence type="predicted"/>
<name>A0A0C3GZY6_OIDMZ</name>
<keyword evidence="2" id="KW-1185">Reference proteome</keyword>
<dbReference type="AlphaFoldDB" id="A0A0C3GZY6"/>